<proteinExistence type="predicted"/>
<reference evidence="1" key="1">
    <citation type="submission" date="2021-12" db="EMBL/GenBank/DDBJ databases">
        <authorList>
            <person name="King R."/>
        </authorList>
    </citation>
    <scope>NUCLEOTIDE SEQUENCE</scope>
</reference>
<name>A0A9P0AJN9_BEMTA</name>
<evidence type="ECO:0000313" key="2">
    <source>
        <dbReference type="Proteomes" id="UP001152759"/>
    </source>
</evidence>
<dbReference type="AlphaFoldDB" id="A0A9P0AJN9"/>
<evidence type="ECO:0000313" key="1">
    <source>
        <dbReference type="EMBL" id="CAH0393276.1"/>
    </source>
</evidence>
<dbReference type="EMBL" id="OU963868">
    <property type="protein sequence ID" value="CAH0393276.1"/>
    <property type="molecule type" value="Genomic_DNA"/>
</dbReference>
<sequence>MDDTLENGLIIHIEDDLIEDLNCIKLHSTENRETKNEDREVTQGWHESKMECALSTDYPVANDTLIETSTEQNVKTVDGLTPVKSDETYFVCANLGTQGEKCAIHNENDESIVDEENDDCDVDEENDESNVTVTIKEWANLPELQKIEAVMYENPYKDYVLKKEQATKPRWNIPAPRKTVNYGHFRDFNLKGPDGALVNWNDNFFAQRNCLDRNDIELNHEIKSLIHAASTLKTHRTIFIIVHDSVIPVAYDMKISSRLAHSVWAIEKLYDHYEFPNMDILNEQLLSEESSIVAYFHARYMKLNVDSHGPINSRITSSSRKRTINARYLMQGTDDLAKKRNFTYETVTGRFYYDFTLIIVRNGKIAECAIHGVRSNILELVKKYDPKKIYCDYKEGDSLHTFLNYPYQPLYEALRDRMVPLHLVSLMNGINQPHVRNRELPFCDRRDPLCSFCRCLCLLRTHAFAKTRGTDIVHSLERKFSSLRGEGEYHDSAVLKTTRDKHDLIDIQTKKLKKRKVYEFMKNQPLKTFSEFSTNTNNSRAERTVRFRRLNSDPRRDGFFRIQLPQRLERRIEDLEPHDLRHELERRNAQAVCNYEIPREFEQTIQLRPYNRLIYQLPDGGLSIRLRKCVKYHERSPKKVRQFSARRNVFPSEITTCKQRRYM</sequence>
<dbReference type="Proteomes" id="UP001152759">
    <property type="component" value="Chromosome 7"/>
</dbReference>
<protein>
    <submittedName>
        <fullName evidence="1">Uncharacterized protein</fullName>
    </submittedName>
</protein>
<gene>
    <name evidence="1" type="ORF">BEMITA_LOCUS11698</name>
</gene>
<accession>A0A9P0AJN9</accession>
<organism evidence="1 2">
    <name type="scientific">Bemisia tabaci</name>
    <name type="common">Sweetpotato whitefly</name>
    <name type="synonym">Aleurodes tabaci</name>
    <dbReference type="NCBI Taxonomy" id="7038"/>
    <lineage>
        <taxon>Eukaryota</taxon>
        <taxon>Metazoa</taxon>
        <taxon>Ecdysozoa</taxon>
        <taxon>Arthropoda</taxon>
        <taxon>Hexapoda</taxon>
        <taxon>Insecta</taxon>
        <taxon>Pterygota</taxon>
        <taxon>Neoptera</taxon>
        <taxon>Paraneoptera</taxon>
        <taxon>Hemiptera</taxon>
        <taxon>Sternorrhyncha</taxon>
        <taxon>Aleyrodoidea</taxon>
        <taxon>Aleyrodidae</taxon>
        <taxon>Aleyrodinae</taxon>
        <taxon>Bemisia</taxon>
    </lineage>
</organism>
<keyword evidence="2" id="KW-1185">Reference proteome</keyword>